<dbReference type="RefSeq" id="WP_015107418.1">
    <property type="nucleotide sequence ID" value="NZ_CDMI01000047.1"/>
</dbReference>
<dbReference type="Pfam" id="PF02416">
    <property type="entry name" value="TatA_B_E"/>
    <property type="match status" value="1"/>
</dbReference>
<evidence type="ECO:0000256" key="2">
    <source>
        <dbReference type="ARBA" id="ARBA00022448"/>
    </source>
</evidence>
<dbReference type="InterPro" id="IPR018448">
    <property type="entry name" value="TatB"/>
</dbReference>
<evidence type="ECO:0000256" key="7">
    <source>
        <dbReference type="ARBA" id="ARBA00023010"/>
    </source>
</evidence>
<dbReference type="NCBIfam" id="TIGR01410">
    <property type="entry name" value="tatB"/>
    <property type="match status" value="1"/>
</dbReference>
<name>A0A0K2XJ13_HELHE</name>
<keyword evidence="7 9" id="KW-0811">Translocation</keyword>
<keyword evidence="2 9" id="KW-0813">Transport</keyword>
<dbReference type="STRING" id="1216962.BN341_16970"/>
<keyword evidence="6 9" id="KW-1133">Transmembrane helix</keyword>
<keyword evidence="5 9" id="KW-0653">Protein transport</keyword>
<comment type="subcellular location">
    <subcellularLocation>
        <location evidence="9">Cell membrane</location>
        <topology evidence="9">Single-pass membrane protein</topology>
    </subcellularLocation>
    <subcellularLocation>
        <location evidence="1">Membrane</location>
        <topology evidence="1">Single-pass membrane protein</topology>
    </subcellularLocation>
</comment>
<evidence type="ECO:0000256" key="1">
    <source>
        <dbReference type="ARBA" id="ARBA00004167"/>
    </source>
</evidence>
<dbReference type="GeneID" id="76197715"/>
<dbReference type="InterPro" id="IPR003369">
    <property type="entry name" value="TatA/B/E"/>
</dbReference>
<evidence type="ECO:0000256" key="5">
    <source>
        <dbReference type="ARBA" id="ARBA00022927"/>
    </source>
</evidence>
<feature type="transmembrane region" description="Helical" evidence="10">
    <location>
        <begin position="6"/>
        <end position="22"/>
    </location>
</feature>
<keyword evidence="8 9" id="KW-0472">Membrane</keyword>
<evidence type="ECO:0000256" key="3">
    <source>
        <dbReference type="ARBA" id="ARBA00022475"/>
    </source>
</evidence>
<dbReference type="GO" id="GO:0033281">
    <property type="term" value="C:TAT protein transport complex"/>
    <property type="evidence" value="ECO:0007669"/>
    <property type="project" value="UniProtKB-UniRule"/>
</dbReference>
<gene>
    <name evidence="11" type="ORF">HHE01_02580</name>
</gene>
<sequence>MFGMGFFELVVIVVVAIIFLGPDKFPQAMLDLARFFRAVKKSLSDAKESLDKEIHIEELKREALEYQELFKQQAKPLGDLKQELENIPQMPEVQDLQESVKSLAKSNPLESLNTPELEIEKLEIEKVEKPKVSLEKPPKSSPDA</sequence>
<dbReference type="Gene3D" id="1.20.5.3310">
    <property type="match status" value="1"/>
</dbReference>
<evidence type="ECO:0000313" key="11">
    <source>
        <dbReference type="EMBL" id="CRI35260.1"/>
    </source>
</evidence>
<dbReference type="PRINTS" id="PR01506">
    <property type="entry name" value="TATBPROTEIN"/>
</dbReference>
<evidence type="ECO:0000313" key="12">
    <source>
        <dbReference type="Proteomes" id="UP000046090"/>
    </source>
</evidence>
<dbReference type="HAMAP" id="MF_00237">
    <property type="entry name" value="TatB"/>
    <property type="match status" value="1"/>
</dbReference>
<reference evidence="12" key="1">
    <citation type="submission" date="2014-12" db="EMBL/GenBank/DDBJ databases">
        <authorList>
            <person name="Smet A."/>
        </authorList>
    </citation>
    <scope>NUCLEOTIDE SEQUENCE [LARGE SCALE GENOMIC DNA]</scope>
</reference>
<dbReference type="Proteomes" id="UP000046090">
    <property type="component" value="Unassembled WGS sequence"/>
</dbReference>
<organism evidence="11 12">
    <name type="scientific">Helicobacter heilmannii</name>
    <dbReference type="NCBI Taxonomy" id="35817"/>
    <lineage>
        <taxon>Bacteria</taxon>
        <taxon>Pseudomonadati</taxon>
        <taxon>Campylobacterota</taxon>
        <taxon>Epsilonproteobacteria</taxon>
        <taxon>Campylobacterales</taxon>
        <taxon>Helicobacteraceae</taxon>
        <taxon>Helicobacter</taxon>
    </lineage>
</organism>
<dbReference type="AlphaFoldDB" id="A0A0K2XJ13"/>
<proteinExistence type="inferred from homology"/>
<evidence type="ECO:0000256" key="6">
    <source>
        <dbReference type="ARBA" id="ARBA00022989"/>
    </source>
</evidence>
<evidence type="ECO:0000256" key="4">
    <source>
        <dbReference type="ARBA" id="ARBA00022692"/>
    </source>
</evidence>
<evidence type="ECO:0000256" key="9">
    <source>
        <dbReference type="HAMAP-Rule" id="MF_00237"/>
    </source>
</evidence>
<keyword evidence="12" id="KW-1185">Reference proteome</keyword>
<dbReference type="EMBL" id="CDMK01000003">
    <property type="protein sequence ID" value="CRI35260.1"/>
    <property type="molecule type" value="Genomic_DNA"/>
</dbReference>
<evidence type="ECO:0000256" key="8">
    <source>
        <dbReference type="ARBA" id="ARBA00023136"/>
    </source>
</evidence>
<evidence type="ECO:0000256" key="10">
    <source>
        <dbReference type="SAM" id="Phobius"/>
    </source>
</evidence>
<keyword evidence="4 9" id="KW-0812">Transmembrane</keyword>
<dbReference type="OrthoDB" id="5373084at2"/>
<keyword evidence="3 9" id="KW-1003">Cell membrane</keyword>
<comment type="similarity">
    <text evidence="9">Belongs to the TatB family.</text>
</comment>
<accession>A0A0K2XJ13</accession>
<dbReference type="GO" id="GO:0043953">
    <property type="term" value="P:protein transport by the Tat complex"/>
    <property type="evidence" value="ECO:0007669"/>
    <property type="project" value="UniProtKB-UniRule"/>
</dbReference>
<dbReference type="GO" id="GO:0008320">
    <property type="term" value="F:protein transmembrane transporter activity"/>
    <property type="evidence" value="ECO:0007669"/>
    <property type="project" value="UniProtKB-UniRule"/>
</dbReference>
<protein>
    <recommendedName>
        <fullName evidence="9">Sec-independent protein translocase protein TatB homolog</fullName>
    </recommendedName>
</protein>